<evidence type="ECO:0000256" key="1">
    <source>
        <dbReference type="ARBA" id="ARBA00004141"/>
    </source>
</evidence>
<dbReference type="EC" id="2.3.1.225" evidence="7"/>
<comment type="catalytic activity">
    <reaction evidence="7">
        <text>L-cysteinyl-[protein] + hexadecanoyl-CoA = S-hexadecanoyl-L-cysteinyl-[protein] + CoA</text>
        <dbReference type="Rhea" id="RHEA:36683"/>
        <dbReference type="Rhea" id="RHEA-COMP:10131"/>
        <dbReference type="Rhea" id="RHEA-COMP:11032"/>
        <dbReference type="ChEBI" id="CHEBI:29950"/>
        <dbReference type="ChEBI" id="CHEBI:57287"/>
        <dbReference type="ChEBI" id="CHEBI:57379"/>
        <dbReference type="ChEBI" id="CHEBI:74151"/>
        <dbReference type="EC" id="2.3.1.225"/>
    </reaction>
</comment>
<dbReference type="GO" id="GO:0019706">
    <property type="term" value="F:protein-cysteine S-palmitoyltransferase activity"/>
    <property type="evidence" value="ECO:0007669"/>
    <property type="project" value="UniProtKB-EC"/>
</dbReference>
<evidence type="ECO:0000256" key="4">
    <source>
        <dbReference type="ARBA" id="ARBA00022989"/>
    </source>
</evidence>
<name>A0A9W7BBA1_9STRA</name>
<dbReference type="PROSITE" id="PS50216">
    <property type="entry name" value="DHHC"/>
    <property type="match status" value="1"/>
</dbReference>
<dbReference type="Proteomes" id="UP001162640">
    <property type="component" value="Unassembled WGS sequence"/>
</dbReference>
<keyword evidence="2 7" id="KW-0808">Transferase</keyword>
<feature type="transmembrane region" description="Helical" evidence="7">
    <location>
        <begin position="12"/>
        <end position="36"/>
    </location>
</feature>
<evidence type="ECO:0000256" key="6">
    <source>
        <dbReference type="ARBA" id="ARBA00023315"/>
    </source>
</evidence>
<dbReference type="GO" id="GO:0016020">
    <property type="term" value="C:membrane"/>
    <property type="evidence" value="ECO:0007669"/>
    <property type="project" value="UniProtKB-SubCell"/>
</dbReference>
<feature type="transmembrane region" description="Helical" evidence="7">
    <location>
        <begin position="42"/>
        <end position="62"/>
    </location>
</feature>
<comment type="domain">
    <text evidence="7">The DHHC domain is required for palmitoyltransferase activity.</text>
</comment>
<feature type="region of interest" description="Disordered" evidence="8">
    <location>
        <begin position="234"/>
        <end position="259"/>
    </location>
</feature>
<dbReference type="GO" id="GO:0005783">
    <property type="term" value="C:endoplasmic reticulum"/>
    <property type="evidence" value="ECO:0007669"/>
    <property type="project" value="TreeGrafter"/>
</dbReference>
<evidence type="ECO:0000313" key="11">
    <source>
        <dbReference type="Proteomes" id="UP001162640"/>
    </source>
</evidence>
<comment type="caution">
    <text evidence="10">The sequence shown here is derived from an EMBL/GenBank/DDBJ whole genome shotgun (WGS) entry which is preliminary data.</text>
</comment>
<dbReference type="InterPro" id="IPR039859">
    <property type="entry name" value="PFA4/ZDH16/20/ERF2-like"/>
</dbReference>
<comment type="similarity">
    <text evidence="7">Belongs to the DHHC palmitoyltransferase family.</text>
</comment>
<keyword evidence="4 7" id="KW-1133">Transmembrane helix</keyword>
<gene>
    <name evidence="10" type="ORF">TL16_g09957</name>
</gene>
<dbReference type="AlphaFoldDB" id="A0A9W7BBA1"/>
<organism evidence="10 11">
    <name type="scientific">Triparma laevis f. inornata</name>
    <dbReference type="NCBI Taxonomy" id="1714386"/>
    <lineage>
        <taxon>Eukaryota</taxon>
        <taxon>Sar</taxon>
        <taxon>Stramenopiles</taxon>
        <taxon>Ochrophyta</taxon>
        <taxon>Bolidophyceae</taxon>
        <taxon>Parmales</taxon>
        <taxon>Triparmaceae</taxon>
        <taxon>Triparma</taxon>
    </lineage>
</organism>
<reference evidence="11" key="1">
    <citation type="journal article" date="2023" name="Commun. Biol.">
        <title>Genome analysis of Parmales, the sister group of diatoms, reveals the evolutionary specialization of diatoms from phago-mixotrophs to photoautotrophs.</title>
        <authorList>
            <person name="Ban H."/>
            <person name="Sato S."/>
            <person name="Yoshikawa S."/>
            <person name="Yamada K."/>
            <person name="Nakamura Y."/>
            <person name="Ichinomiya M."/>
            <person name="Sato N."/>
            <person name="Blanc-Mathieu R."/>
            <person name="Endo H."/>
            <person name="Kuwata A."/>
            <person name="Ogata H."/>
        </authorList>
    </citation>
    <scope>NUCLEOTIDE SEQUENCE [LARGE SCALE GENOMIC DNA]</scope>
</reference>
<dbReference type="Pfam" id="PF01529">
    <property type="entry name" value="DHHC"/>
    <property type="match status" value="1"/>
</dbReference>
<keyword evidence="5 7" id="KW-0472">Membrane</keyword>
<evidence type="ECO:0000256" key="5">
    <source>
        <dbReference type="ARBA" id="ARBA00023136"/>
    </source>
</evidence>
<evidence type="ECO:0000256" key="3">
    <source>
        <dbReference type="ARBA" id="ARBA00022692"/>
    </source>
</evidence>
<evidence type="ECO:0000256" key="7">
    <source>
        <dbReference type="RuleBase" id="RU079119"/>
    </source>
</evidence>
<dbReference type="PANTHER" id="PTHR22883">
    <property type="entry name" value="ZINC FINGER DHHC DOMAIN CONTAINING PROTEIN"/>
    <property type="match status" value="1"/>
</dbReference>
<evidence type="ECO:0000313" key="10">
    <source>
        <dbReference type="EMBL" id="GMH84547.1"/>
    </source>
</evidence>
<evidence type="ECO:0000256" key="2">
    <source>
        <dbReference type="ARBA" id="ARBA00022679"/>
    </source>
</evidence>
<feature type="transmembrane region" description="Helical" evidence="7">
    <location>
        <begin position="185"/>
        <end position="212"/>
    </location>
</feature>
<evidence type="ECO:0000259" key="9">
    <source>
        <dbReference type="Pfam" id="PF01529"/>
    </source>
</evidence>
<keyword evidence="3 7" id="KW-0812">Transmembrane</keyword>
<accession>A0A9W7BBA1</accession>
<proteinExistence type="inferred from homology"/>
<sequence length="259" mass="29800">MRENGMSSPLNGLQILTWFLFPYFLIGYICLVFLPLLPNLSYNLPLGIAILLTALTAVYNGYRACTLNPIDPLLKENLEAVPQIRSVGGAGKKFCWVCQVHVSDNSQHCRFCDKCVHEFDHHCAWLNTCVGSKNYKQFFKCVTLVFTFTFLELVGFTILIVRWFIEGTDSSIRSEVKSLYGGTDGLTFITITIVYYVILFVTVTMIAQLFFFHVNLKRLGISTYDYIIKEARENQKRQRERAEKGKKMREEKVRIEDGE</sequence>
<dbReference type="PANTHER" id="PTHR22883:SF203">
    <property type="entry name" value="PALMITOYLTRANSFERASE"/>
    <property type="match status" value="1"/>
</dbReference>
<keyword evidence="6 7" id="KW-0012">Acyltransferase</keyword>
<protein>
    <recommendedName>
        <fullName evidence="7">Palmitoyltransferase</fullName>
        <ecNumber evidence="7">2.3.1.225</ecNumber>
    </recommendedName>
</protein>
<evidence type="ECO:0000256" key="8">
    <source>
        <dbReference type="SAM" id="MobiDB-lite"/>
    </source>
</evidence>
<dbReference type="EMBL" id="BLQM01000345">
    <property type="protein sequence ID" value="GMH84547.1"/>
    <property type="molecule type" value="Genomic_DNA"/>
</dbReference>
<feature type="domain" description="Palmitoyltransferase DHHC" evidence="9">
    <location>
        <begin position="92"/>
        <end position="228"/>
    </location>
</feature>
<dbReference type="InterPro" id="IPR001594">
    <property type="entry name" value="Palmitoyltrfase_DHHC"/>
</dbReference>
<feature type="transmembrane region" description="Helical" evidence="7">
    <location>
        <begin position="141"/>
        <end position="165"/>
    </location>
</feature>
<dbReference type="GO" id="GO:0006612">
    <property type="term" value="P:protein targeting to membrane"/>
    <property type="evidence" value="ECO:0007669"/>
    <property type="project" value="TreeGrafter"/>
</dbReference>
<dbReference type="GO" id="GO:0005794">
    <property type="term" value="C:Golgi apparatus"/>
    <property type="evidence" value="ECO:0007669"/>
    <property type="project" value="TreeGrafter"/>
</dbReference>
<comment type="subcellular location">
    <subcellularLocation>
        <location evidence="1">Membrane</location>
        <topology evidence="1">Multi-pass membrane protein</topology>
    </subcellularLocation>
</comment>